<comment type="similarity">
    <text evidence="2">Belongs to the Orn/Lys/Arg decarboxylase class-I family.</text>
</comment>
<feature type="domain" description="Orn/Lys/Arg decarboxylase C-terminal" evidence="7">
    <location>
        <begin position="385"/>
        <end position="439"/>
    </location>
</feature>
<dbReference type="Pfam" id="PF01276">
    <property type="entry name" value="OKR_DC_1"/>
    <property type="match status" value="1"/>
</dbReference>
<evidence type="ECO:0000256" key="3">
    <source>
        <dbReference type="ARBA" id="ARBA00022793"/>
    </source>
</evidence>
<dbReference type="InterPro" id="IPR052357">
    <property type="entry name" value="Orn_Lys_Arg_decarboxylase-I"/>
</dbReference>
<evidence type="ECO:0000256" key="1">
    <source>
        <dbReference type="ARBA" id="ARBA00001933"/>
    </source>
</evidence>
<protein>
    <recommendedName>
        <fullName evidence="10">Arginine decarboxylase</fullName>
    </recommendedName>
</protein>
<dbReference type="InterPro" id="IPR036633">
    <property type="entry name" value="Prn/Lys/Arg_de-COase_C_sf"/>
</dbReference>
<accession>A0ABM6RNB4</accession>
<gene>
    <name evidence="8" type="ORF">BXT84_01405</name>
</gene>
<dbReference type="InterPro" id="IPR000310">
    <property type="entry name" value="Orn/Lys/Arg_deCO2ase_major_dom"/>
</dbReference>
<keyword evidence="4" id="KW-0663">Pyridoxal phosphate</keyword>
<evidence type="ECO:0000259" key="6">
    <source>
        <dbReference type="Pfam" id="PF01276"/>
    </source>
</evidence>
<organism evidence="8 9">
    <name type="scientific">Sulfobacillus thermotolerans</name>
    <dbReference type="NCBI Taxonomy" id="338644"/>
    <lineage>
        <taxon>Bacteria</taxon>
        <taxon>Bacillati</taxon>
        <taxon>Bacillota</taxon>
        <taxon>Clostridia</taxon>
        <taxon>Eubacteriales</taxon>
        <taxon>Clostridiales Family XVII. Incertae Sedis</taxon>
        <taxon>Sulfobacillus</taxon>
    </lineage>
</organism>
<keyword evidence="3" id="KW-0210">Decarboxylase</keyword>
<evidence type="ECO:0000313" key="8">
    <source>
        <dbReference type="EMBL" id="AUW92775.1"/>
    </source>
</evidence>
<dbReference type="Proteomes" id="UP000325292">
    <property type="component" value="Chromosome"/>
</dbReference>
<dbReference type="SUPFAM" id="SSF53383">
    <property type="entry name" value="PLP-dependent transferases"/>
    <property type="match status" value="1"/>
</dbReference>
<keyword evidence="9" id="KW-1185">Reference proteome</keyword>
<dbReference type="Gene3D" id="3.40.640.10">
    <property type="entry name" value="Type I PLP-dependent aspartate aminotransferase-like (Major domain)"/>
    <property type="match status" value="1"/>
</dbReference>
<evidence type="ECO:0000313" key="9">
    <source>
        <dbReference type="Proteomes" id="UP000325292"/>
    </source>
</evidence>
<dbReference type="Gene3D" id="3.90.100.10">
    <property type="entry name" value="Orn/Lys/Arg decarboxylase, C-terminal domain"/>
    <property type="match status" value="1"/>
</dbReference>
<comment type="cofactor">
    <cofactor evidence="1">
        <name>pyridoxal 5'-phosphate</name>
        <dbReference type="ChEBI" id="CHEBI:597326"/>
    </cofactor>
</comment>
<dbReference type="InterPro" id="IPR008286">
    <property type="entry name" value="Prn/Lys/Arg_de-COase_C"/>
</dbReference>
<dbReference type="PANTHER" id="PTHR43277:SF3">
    <property type="entry name" value="DECARBOXYLASE, PUTATIVE-RELATED"/>
    <property type="match status" value="1"/>
</dbReference>
<dbReference type="SUPFAM" id="SSF55904">
    <property type="entry name" value="Ornithine decarboxylase C-terminal domain"/>
    <property type="match status" value="1"/>
</dbReference>
<name>A0ABM6RNB4_9FIRM</name>
<feature type="domain" description="Orn/Lys/Arg decarboxylases family 1 pyridoxal-P attachment site" evidence="6">
    <location>
        <begin position="6"/>
        <end position="290"/>
    </location>
</feature>
<sequence length="474" mass="51455">MSAEQPLIAALQRYKDERKARWHTPGHKGQAPMGLVDGASDVTEVGELTPKSHRRDPLHTSEDLMAKTFGTLRTWYSVQGATLPVMASILATCRPGDTVLVDRNAHRSVLSGLVLAGARPLWLYPALGPGAYVLPVPDKVRAQMIRRHKPKAVIVTNPTYDGLSASLKESVAACQALQIPLIVDEAHGTHFFGHRGFPLSALSQGADLVCHGTHKTEPVLTQTGLLHQNTSRVSTEQIQQAWDLLATSSPSYLLMASLDTLQGLRQTPAYHARWEALADAAHKVWDDLEKKDVLVLQKWWSDQGGMADPAKLTLIGTGDALLSHLRQYGEPEKADPFGVTLVLTPYDEWPVLEQAIRGIGGGMAGNVWPDLAQWPQAEMLLSPAEAMRQPRKWVPVREACGRIAAAPVTPYPPGVPVIMPGERIDSAMISWLQSASAWCGQKTGDVEGFAPPPEGTLAKEGEQGLWVTSEVVGN</sequence>
<dbReference type="PANTHER" id="PTHR43277">
    <property type="entry name" value="ARGININE DECARBOXYLASE"/>
    <property type="match status" value="1"/>
</dbReference>
<dbReference type="InterPro" id="IPR015421">
    <property type="entry name" value="PyrdxlP-dep_Trfase_major"/>
</dbReference>
<evidence type="ECO:0000256" key="2">
    <source>
        <dbReference type="ARBA" id="ARBA00010671"/>
    </source>
</evidence>
<keyword evidence="5" id="KW-0456">Lyase</keyword>
<dbReference type="EMBL" id="CP019454">
    <property type="protein sequence ID" value="AUW92775.1"/>
    <property type="molecule type" value="Genomic_DNA"/>
</dbReference>
<reference evidence="8 9" key="1">
    <citation type="journal article" date="2019" name="Sci. Rep.">
        <title>Sulfobacillus thermotolerans: new insights into resistance and metabolic capacities of acidophilic chemolithotrophs.</title>
        <authorList>
            <person name="Panyushkina A.E."/>
            <person name="Babenko V.V."/>
            <person name="Nikitina A.S."/>
            <person name="Selezneva O.V."/>
            <person name="Tsaplina I.A."/>
            <person name="Letarova M.A."/>
            <person name="Kostryukova E.S."/>
            <person name="Letarov A.V."/>
        </authorList>
    </citation>
    <scope>NUCLEOTIDE SEQUENCE [LARGE SCALE GENOMIC DNA]</scope>
    <source>
        <strain evidence="8 9">Kr1</strain>
    </source>
</reference>
<proteinExistence type="inferred from homology"/>
<evidence type="ECO:0000256" key="5">
    <source>
        <dbReference type="ARBA" id="ARBA00023239"/>
    </source>
</evidence>
<dbReference type="Pfam" id="PF03711">
    <property type="entry name" value="OKR_DC_1_C"/>
    <property type="match status" value="1"/>
</dbReference>
<evidence type="ECO:0000259" key="7">
    <source>
        <dbReference type="Pfam" id="PF03711"/>
    </source>
</evidence>
<evidence type="ECO:0000256" key="4">
    <source>
        <dbReference type="ARBA" id="ARBA00022898"/>
    </source>
</evidence>
<evidence type="ECO:0008006" key="10">
    <source>
        <dbReference type="Google" id="ProtNLM"/>
    </source>
</evidence>
<dbReference type="InterPro" id="IPR015424">
    <property type="entry name" value="PyrdxlP-dep_Trfase"/>
</dbReference>